<dbReference type="InterPro" id="IPR024642">
    <property type="entry name" value="SUZ-C"/>
</dbReference>
<name>A0A6A4W1A0_AMPAM</name>
<dbReference type="OrthoDB" id="435402at2759"/>
<feature type="domain" description="SUZ-C" evidence="7">
    <location>
        <begin position="448"/>
        <end position="494"/>
    </location>
</feature>
<keyword evidence="2 4" id="KW-0694">RNA-binding</keyword>
<comment type="subcellular location">
    <subcellularLocation>
        <location evidence="1">Nucleus</location>
    </subcellularLocation>
</comment>
<dbReference type="InterPro" id="IPR045180">
    <property type="entry name" value="La_dom_prot"/>
</dbReference>
<dbReference type="InterPro" id="IPR036388">
    <property type="entry name" value="WH-like_DNA-bd_sf"/>
</dbReference>
<feature type="compositionally biased region" description="Low complexity" evidence="5">
    <location>
        <begin position="491"/>
        <end position="513"/>
    </location>
</feature>
<feature type="compositionally biased region" description="Basic residues" evidence="5">
    <location>
        <begin position="290"/>
        <end position="300"/>
    </location>
</feature>
<evidence type="ECO:0000256" key="1">
    <source>
        <dbReference type="ARBA" id="ARBA00004123"/>
    </source>
</evidence>
<proteinExistence type="predicted"/>
<feature type="compositionally biased region" description="Low complexity" evidence="5">
    <location>
        <begin position="416"/>
        <end position="428"/>
    </location>
</feature>
<reference evidence="8 9" key="1">
    <citation type="submission" date="2019-07" db="EMBL/GenBank/DDBJ databases">
        <title>Draft genome assembly of a fouling barnacle, Amphibalanus amphitrite (Darwin, 1854): The first reference genome for Thecostraca.</title>
        <authorList>
            <person name="Kim W."/>
        </authorList>
    </citation>
    <scope>NUCLEOTIDE SEQUENCE [LARGE SCALE GENOMIC DNA]</scope>
    <source>
        <strain evidence="8">SNU_AA5</strain>
        <tissue evidence="8">Soma without cirri and trophi</tissue>
    </source>
</reference>
<feature type="region of interest" description="Disordered" evidence="5">
    <location>
        <begin position="401"/>
        <end position="513"/>
    </location>
</feature>
<keyword evidence="9" id="KW-1185">Reference proteome</keyword>
<protein>
    <submittedName>
        <fullName evidence="8">La-related protein 6</fullName>
    </submittedName>
</protein>
<evidence type="ECO:0000313" key="8">
    <source>
        <dbReference type="EMBL" id="KAF0297524.1"/>
    </source>
</evidence>
<keyword evidence="3" id="KW-0539">Nucleus</keyword>
<dbReference type="InterPro" id="IPR035979">
    <property type="entry name" value="RBD_domain_sf"/>
</dbReference>
<dbReference type="GO" id="GO:0006396">
    <property type="term" value="P:RNA processing"/>
    <property type="evidence" value="ECO:0007669"/>
    <property type="project" value="InterPro"/>
</dbReference>
<dbReference type="Pfam" id="PF12901">
    <property type="entry name" value="SUZ-C"/>
    <property type="match status" value="1"/>
</dbReference>
<evidence type="ECO:0000256" key="5">
    <source>
        <dbReference type="SAM" id="MobiDB-lite"/>
    </source>
</evidence>
<dbReference type="AlphaFoldDB" id="A0A6A4W1A0"/>
<accession>A0A6A4W1A0</accession>
<dbReference type="GO" id="GO:0003729">
    <property type="term" value="F:mRNA binding"/>
    <property type="evidence" value="ECO:0007669"/>
    <property type="project" value="TreeGrafter"/>
</dbReference>
<evidence type="ECO:0000256" key="2">
    <source>
        <dbReference type="ARBA" id="ARBA00022884"/>
    </source>
</evidence>
<dbReference type="EMBL" id="VIIS01001482">
    <property type="protein sequence ID" value="KAF0297524.1"/>
    <property type="molecule type" value="Genomic_DNA"/>
</dbReference>
<dbReference type="InterPro" id="IPR036390">
    <property type="entry name" value="WH_DNA-bd_sf"/>
</dbReference>
<organism evidence="8 9">
    <name type="scientific">Amphibalanus amphitrite</name>
    <name type="common">Striped barnacle</name>
    <name type="synonym">Balanus amphitrite</name>
    <dbReference type="NCBI Taxonomy" id="1232801"/>
    <lineage>
        <taxon>Eukaryota</taxon>
        <taxon>Metazoa</taxon>
        <taxon>Ecdysozoa</taxon>
        <taxon>Arthropoda</taxon>
        <taxon>Crustacea</taxon>
        <taxon>Multicrustacea</taxon>
        <taxon>Cirripedia</taxon>
        <taxon>Thoracica</taxon>
        <taxon>Thoracicalcarea</taxon>
        <taxon>Balanomorpha</taxon>
        <taxon>Balanoidea</taxon>
        <taxon>Balanidae</taxon>
        <taxon>Amphibalaninae</taxon>
        <taxon>Amphibalanus</taxon>
    </lineage>
</organism>
<feature type="compositionally biased region" description="Low complexity" evidence="5">
    <location>
        <begin position="16"/>
        <end position="53"/>
    </location>
</feature>
<dbReference type="Gene3D" id="3.30.70.330">
    <property type="match status" value="1"/>
</dbReference>
<sequence>MVVSEPVLMVPPASEPVPIAAPARPPAAGGSSVSSDSDESSPPTALLSSAASSDGRDSGVEADAFEPPDEIVTRAIVDAVEFYFSDENLLRDAFLLKHVKRNKEGFVSVKLISSFKRVKHISRDWRVVAHALQHSDQIELSDAGTKARRLQPLPEHDETVTSRTVVAVNLPLQNPTIASVSELFGACGDISSIRVLKPGSNIPVEVRAAFNKHPDVAWENVNCAVVEFDLQEQARKARDTMTAEDPTDPAGMHILPIGKVSNKKKSRQEEIAEEAASGALLGVIAADAQKKRRQRRKKNVLAHSDSRGSISGTDGELSSTPGSRRNSPPHGCVPLLSHPPPLLSVPPPLLSHPPPLLSQPPPLLSCPPPLLPLPAGLVPRRQSPPSGGRSSAFASTDIRLLPDGGASISKPPPAAPSAAKPPAAGGKPASERRQKKSSPPSFDGPPPPGTCPWIQRRKASGVQDGDRRGSLIAQEHVLRAPRGPDGTSGFTAALRRSRPAPAASATAAAPAQN</sequence>
<dbReference type="GO" id="GO:0005634">
    <property type="term" value="C:nucleus"/>
    <property type="evidence" value="ECO:0007669"/>
    <property type="project" value="UniProtKB-SubCell"/>
</dbReference>
<dbReference type="PRINTS" id="PR00302">
    <property type="entry name" value="LUPUSLA"/>
</dbReference>
<evidence type="ECO:0000259" key="7">
    <source>
        <dbReference type="PROSITE" id="PS51938"/>
    </source>
</evidence>
<dbReference type="PANTHER" id="PTHR22792:SF140">
    <property type="entry name" value="ACHILLES, ISOFORM A"/>
    <property type="match status" value="1"/>
</dbReference>
<dbReference type="SUPFAM" id="SSF46785">
    <property type="entry name" value="Winged helix' DNA-binding domain"/>
    <property type="match status" value="1"/>
</dbReference>
<evidence type="ECO:0000259" key="6">
    <source>
        <dbReference type="PROSITE" id="PS50961"/>
    </source>
</evidence>
<dbReference type="GO" id="GO:1990904">
    <property type="term" value="C:ribonucleoprotein complex"/>
    <property type="evidence" value="ECO:0007669"/>
    <property type="project" value="InterPro"/>
</dbReference>
<dbReference type="InterPro" id="IPR002344">
    <property type="entry name" value="Lupus_La"/>
</dbReference>
<feature type="domain" description="HTH La-type RNA-binding" evidence="6">
    <location>
        <begin position="66"/>
        <end position="157"/>
    </location>
</feature>
<dbReference type="Gene3D" id="1.10.10.10">
    <property type="entry name" value="Winged helix-like DNA-binding domain superfamily/Winged helix DNA-binding domain"/>
    <property type="match status" value="1"/>
</dbReference>
<evidence type="ECO:0000313" key="9">
    <source>
        <dbReference type="Proteomes" id="UP000440578"/>
    </source>
</evidence>
<dbReference type="SUPFAM" id="SSF54928">
    <property type="entry name" value="RNA-binding domain, RBD"/>
    <property type="match status" value="1"/>
</dbReference>
<dbReference type="Pfam" id="PF05383">
    <property type="entry name" value="La"/>
    <property type="match status" value="1"/>
</dbReference>
<dbReference type="SMART" id="SM00715">
    <property type="entry name" value="LA"/>
    <property type="match status" value="1"/>
</dbReference>
<feature type="region of interest" description="Disordered" evidence="5">
    <location>
        <begin position="240"/>
        <end position="262"/>
    </location>
</feature>
<evidence type="ECO:0000256" key="3">
    <source>
        <dbReference type="ARBA" id="ARBA00023242"/>
    </source>
</evidence>
<dbReference type="PANTHER" id="PTHR22792">
    <property type="entry name" value="LUPUS LA PROTEIN-RELATED"/>
    <property type="match status" value="1"/>
</dbReference>
<dbReference type="InterPro" id="IPR012677">
    <property type="entry name" value="Nucleotide-bd_a/b_plait_sf"/>
</dbReference>
<dbReference type="PROSITE" id="PS50961">
    <property type="entry name" value="HTH_LA"/>
    <property type="match status" value="1"/>
</dbReference>
<evidence type="ECO:0000256" key="4">
    <source>
        <dbReference type="PROSITE-ProRule" id="PRU00332"/>
    </source>
</evidence>
<feature type="region of interest" description="Disordered" evidence="5">
    <location>
        <begin position="12"/>
        <end position="65"/>
    </location>
</feature>
<dbReference type="CDD" id="cd08033">
    <property type="entry name" value="LARP_6"/>
    <property type="match status" value="1"/>
</dbReference>
<feature type="compositionally biased region" description="Polar residues" evidence="5">
    <location>
        <begin position="307"/>
        <end position="326"/>
    </location>
</feature>
<dbReference type="InterPro" id="IPR006630">
    <property type="entry name" value="La_HTH"/>
</dbReference>
<dbReference type="FunFam" id="1.10.10.10:FF:000158">
    <property type="entry name" value="La ribonucleoprotein domain family member 7"/>
    <property type="match status" value="1"/>
</dbReference>
<gene>
    <name evidence="8" type="primary">Larp6_1</name>
    <name evidence="8" type="ORF">FJT64_005009</name>
</gene>
<comment type="caution">
    <text evidence="8">The sequence shown here is derived from an EMBL/GenBank/DDBJ whole genome shotgun (WGS) entry which is preliminary data.</text>
</comment>
<dbReference type="Proteomes" id="UP000440578">
    <property type="component" value="Unassembled WGS sequence"/>
</dbReference>
<dbReference type="PROSITE" id="PS51938">
    <property type="entry name" value="SUZ_C"/>
    <property type="match status" value="1"/>
</dbReference>
<feature type="region of interest" description="Disordered" evidence="5">
    <location>
        <begin position="288"/>
        <end position="339"/>
    </location>
</feature>